<evidence type="ECO:0000256" key="2">
    <source>
        <dbReference type="ARBA" id="ARBA00022487"/>
    </source>
</evidence>
<dbReference type="Proteomes" id="UP001160334">
    <property type="component" value="Unassembled WGS sequence"/>
</dbReference>
<feature type="signal peptide" evidence="5">
    <location>
        <begin position="1"/>
        <end position="30"/>
    </location>
</feature>
<organism evidence="7 8">
    <name type="scientific">Prescottella agglutinans</name>
    <dbReference type="NCBI Taxonomy" id="1644129"/>
    <lineage>
        <taxon>Bacteria</taxon>
        <taxon>Bacillati</taxon>
        <taxon>Actinomycetota</taxon>
        <taxon>Actinomycetes</taxon>
        <taxon>Mycobacteriales</taxon>
        <taxon>Nocardiaceae</taxon>
        <taxon>Prescottella</taxon>
    </lineage>
</organism>
<evidence type="ECO:0000256" key="4">
    <source>
        <dbReference type="ARBA" id="ARBA00023157"/>
    </source>
</evidence>
<evidence type="ECO:0000313" key="7">
    <source>
        <dbReference type="EMBL" id="MDH6282825.1"/>
    </source>
</evidence>
<protein>
    <recommendedName>
        <fullName evidence="6">PE-PPE domain-containing protein</fullName>
    </recommendedName>
</protein>
<accession>A0ABT6MET5</accession>
<evidence type="ECO:0000256" key="1">
    <source>
        <dbReference type="ARBA" id="ARBA00007534"/>
    </source>
</evidence>
<dbReference type="SUPFAM" id="SSF53474">
    <property type="entry name" value="alpha/beta-Hydrolases"/>
    <property type="match status" value="1"/>
</dbReference>
<dbReference type="InterPro" id="IPR000675">
    <property type="entry name" value="Cutinase/axe"/>
</dbReference>
<dbReference type="Pfam" id="PF08237">
    <property type="entry name" value="PE-PPE"/>
    <property type="match status" value="1"/>
</dbReference>
<feature type="domain" description="PE-PPE" evidence="6">
    <location>
        <begin position="64"/>
        <end position="222"/>
    </location>
</feature>
<evidence type="ECO:0000256" key="3">
    <source>
        <dbReference type="ARBA" id="ARBA00022801"/>
    </source>
</evidence>
<dbReference type="PANTHER" id="PTHR33630">
    <property type="entry name" value="CUTINASE RV1984C-RELATED-RELATED"/>
    <property type="match status" value="1"/>
</dbReference>
<name>A0ABT6MET5_9NOCA</name>
<comment type="caution">
    <text evidence="7">The sequence shown here is derived from an EMBL/GenBank/DDBJ whole genome shotgun (WGS) entry which is preliminary data.</text>
</comment>
<dbReference type="InterPro" id="IPR029058">
    <property type="entry name" value="AB_hydrolase_fold"/>
</dbReference>
<dbReference type="PANTHER" id="PTHR33630:SF9">
    <property type="entry name" value="CUTINASE 4"/>
    <property type="match status" value="1"/>
</dbReference>
<dbReference type="EMBL" id="JARXVC010000011">
    <property type="protein sequence ID" value="MDH6282825.1"/>
    <property type="molecule type" value="Genomic_DNA"/>
</dbReference>
<comment type="similarity">
    <text evidence="1">Belongs to the cutinase family.</text>
</comment>
<dbReference type="Gene3D" id="3.40.50.1820">
    <property type="entry name" value="alpha/beta hydrolase"/>
    <property type="match status" value="1"/>
</dbReference>
<gene>
    <name evidence="7" type="ORF">M2280_004062</name>
</gene>
<keyword evidence="4" id="KW-1015">Disulfide bond</keyword>
<dbReference type="SMART" id="SM01110">
    <property type="entry name" value="Cutinase"/>
    <property type="match status" value="1"/>
</dbReference>
<keyword evidence="5" id="KW-0732">Signal</keyword>
<evidence type="ECO:0000259" key="6">
    <source>
        <dbReference type="Pfam" id="PF08237"/>
    </source>
</evidence>
<evidence type="ECO:0000313" key="8">
    <source>
        <dbReference type="Proteomes" id="UP001160334"/>
    </source>
</evidence>
<reference evidence="7 8" key="1">
    <citation type="submission" date="2023-04" db="EMBL/GenBank/DDBJ databases">
        <title>Forest soil microbial communities from Buena Vista Peninsula, Colon Province, Panama.</title>
        <authorList>
            <person name="Bouskill N."/>
        </authorList>
    </citation>
    <scope>NUCLEOTIDE SEQUENCE [LARGE SCALE GENOMIC DNA]</scope>
    <source>
        <strain evidence="7 8">CFH S0262</strain>
    </source>
</reference>
<sequence length="293" mass="30167">MPAIRSVLTATALAATAIVLPVATSTPATANACPSTIVIAVGGTSDPDARGMWPALDRYRRDGADVRVIDYPASIWPVGRHLFDYSKAVGTSATADAIRAAHQQCPGSQIVATGYSLGATIAGDALAQIAADGSVPADKVRGRLYADSRQAGGVETVLPTLIPGLTMTGERGGFGAIPVEQVCIQGDGICDMPQPLQNPVGFVDSIAGYLTKHGGYGPNMSAPDGATGVTMIPAPPVSNLPQPIFPGPALPQWPVQPLPSPVSLPSFDDMNHAINGLIRDIQAALPPLPQFPR</sequence>
<evidence type="ECO:0000256" key="5">
    <source>
        <dbReference type="SAM" id="SignalP"/>
    </source>
</evidence>
<dbReference type="RefSeq" id="WP_280762119.1">
    <property type="nucleotide sequence ID" value="NZ_JARXVC010000011.1"/>
</dbReference>
<feature type="chain" id="PRO_5046037016" description="PE-PPE domain-containing protein" evidence="5">
    <location>
        <begin position="31"/>
        <end position="293"/>
    </location>
</feature>
<keyword evidence="8" id="KW-1185">Reference proteome</keyword>
<keyword evidence="2" id="KW-0719">Serine esterase</keyword>
<keyword evidence="3" id="KW-0378">Hydrolase</keyword>
<proteinExistence type="inferred from homology"/>
<dbReference type="InterPro" id="IPR013228">
    <property type="entry name" value="PE-PPE_C"/>
</dbReference>